<evidence type="ECO:0000313" key="1">
    <source>
        <dbReference type="EnsemblPlants" id="PGSC0003DMT400007452"/>
    </source>
</evidence>
<dbReference type="InParanoid" id="M0ZT06"/>
<evidence type="ECO:0000313" key="2">
    <source>
        <dbReference type="Proteomes" id="UP000011115"/>
    </source>
</evidence>
<dbReference type="AlphaFoldDB" id="M0ZT06"/>
<reference evidence="1" key="2">
    <citation type="submission" date="2015-06" db="UniProtKB">
        <authorList>
            <consortium name="EnsemblPlants"/>
        </authorList>
    </citation>
    <scope>IDENTIFICATION</scope>
    <source>
        <strain evidence="1">DM1-3 516 R44</strain>
    </source>
</reference>
<keyword evidence="2" id="KW-1185">Reference proteome</keyword>
<organism evidence="1 2">
    <name type="scientific">Solanum tuberosum</name>
    <name type="common">Potato</name>
    <dbReference type="NCBI Taxonomy" id="4113"/>
    <lineage>
        <taxon>Eukaryota</taxon>
        <taxon>Viridiplantae</taxon>
        <taxon>Streptophyta</taxon>
        <taxon>Embryophyta</taxon>
        <taxon>Tracheophyta</taxon>
        <taxon>Spermatophyta</taxon>
        <taxon>Magnoliopsida</taxon>
        <taxon>eudicotyledons</taxon>
        <taxon>Gunneridae</taxon>
        <taxon>Pentapetalae</taxon>
        <taxon>asterids</taxon>
        <taxon>lamiids</taxon>
        <taxon>Solanales</taxon>
        <taxon>Solanaceae</taxon>
        <taxon>Solanoideae</taxon>
        <taxon>Solaneae</taxon>
        <taxon>Solanum</taxon>
    </lineage>
</organism>
<dbReference type="Gramene" id="PGSC0003DMT400007452">
    <property type="protein sequence ID" value="PGSC0003DMT400007452"/>
    <property type="gene ID" value="PGSC0003DMG402002869"/>
</dbReference>
<protein>
    <submittedName>
        <fullName evidence="1">Hcr9-OR3A</fullName>
    </submittedName>
</protein>
<dbReference type="EnsemblPlants" id="PGSC0003DMT400007452">
    <property type="protein sequence ID" value="PGSC0003DMT400007452"/>
    <property type="gene ID" value="PGSC0003DMG402002869"/>
</dbReference>
<dbReference type="PaxDb" id="4113-PGSC0003DMT400007452"/>
<sequence>MCQTREPAKFRGDMRTVEVIRRKVEPLEMRELEKAAIGVNGPNKFAAAEVKLNDMASHLIAYDSIP</sequence>
<dbReference type="HOGENOM" id="CLU_2836196_0_0_1"/>
<dbReference type="Proteomes" id="UP000011115">
    <property type="component" value="Unassembled WGS sequence"/>
</dbReference>
<accession>M0ZT06</accession>
<reference evidence="2" key="1">
    <citation type="journal article" date="2011" name="Nature">
        <title>Genome sequence and analysis of the tuber crop potato.</title>
        <authorList>
            <consortium name="The Potato Genome Sequencing Consortium"/>
        </authorList>
    </citation>
    <scope>NUCLEOTIDE SEQUENCE [LARGE SCALE GENOMIC DNA]</scope>
    <source>
        <strain evidence="2">cv. DM1-3 516 R44</strain>
    </source>
</reference>
<proteinExistence type="predicted"/>
<name>M0ZT06_SOLTU</name>